<feature type="compositionally biased region" description="Low complexity" evidence="1">
    <location>
        <begin position="345"/>
        <end position="356"/>
    </location>
</feature>
<dbReference type="InterPro" id="IPR001138">
    <property type="entry name" value="Zn2Cys6_DnaBD"/>
</dbReference>
<name>A0A9P6D4V7_PLEER</name>
<dbReference type="OrthoDB" id="39175at2759"/>
<dbReference type="Proteomes" id="UP000807025">
    <property type="component" value="Unassembled WGS sequence"/>
</dbReference>
<evidence type="ECO:0000259" key="2">
    <source>
        <dbReference type="PROSITE" id="PS50048"/>
    </source>
</evidence>
<sequence>MHGGLNYNDLSHGARQVPRAPATQSPSEAFPMSVRGGQNMMLEDDTESTGGFAETVREIDEEFFRTFPAAKFPPIVPPSGEWVYDRTTGQDVHCSQVAVVIKDSDYPPCFSEDDSNSNPVVPLTERAKQKEYDYQESVPAGGPHCDYATPTSGLQHSSEAIRSNDSSLADATYSYGTQLNKGTPVHESICASPMVAAVPPHLVVPLQLPMVDFSSDIKRQQQWRHEVNIQNPYPQPVDEAEPSYASHSLLLQIPEIISPNSPDAPMTPVYTEQGIAKTVSDGHWKYHRYETCIDSSTPSDHGEAHPEWSQYDHGSAMLASVDPTSPSIDSPASPTTSTFCHRSSVRSSSAYSRQAAGRPYHPHHIRHRQSNHRLLGSPGRSRRSPSPRLETHPASSCSFEPETPPASLSPLSDEKPPEKKPPLACLFCRGRKIACGQPLPESKDRTCNQCQLRSLICEYPLKSRRGKRKEKAPVATETPKEAGPDSKSNPLPSVPEAPAPIDQKP</sequence>
<evidence type="ECO:0000256" key="1">
    <source>
        <dbReference type="SAM" id="MobiDB-lite"/>
    </source>
</evidence>
<feature type="compositionally biased region" description="Basic residues" evidence="1">
    <location>
        <begin position="360"/>
        <end position="371"/>
    </location>
</feature>
<evidence type="ECO:0000313" key="3">
    <source>
        <dbReference type="EMBL" id="KAF9492741.1"/>
    </source>
</evidence>
<dbReference type="Gene3D" id="4.10.240.10">
    <property type="entry name" value="Zn(2)-C6 fungal-type DNA-binding domain"/>
    <property type="match status" value="1"/>
</dbReference>
<dbReference type="PROSITE" id="PS00463">
    <property type="entry name" value="ZN2_CY6_FUNGAL_1"/>
    <property type="match status" value="1"/>
</dbReference>
<protein>
    <recommendedName>
        <fullName evidence="2">Zn(2)-C6 fungal-type domain-containing protein</fullName>
    </recommendedName>
</protein>
<dbReference type="PROSITE" id="PS50048">
    <property type="entry name" value="ZN2_CY6_FUNGAL_2"/>
    <property type="match status" value="1"/>
</dbReference>
<comment type="caution">
    <text evidence="3">The sequence shown here is derived from an EMBL/GenBank/DDBJ whole genome shotgun (WGS) entry which is preliminary data.</text>
</comment>
<gene>
    <name evidence="3" type="ORF">BDN71DRAFT_1171434</name>
</gene>
<feature type="region of interest" description="Disordered" evidence="1">
    <location>
        <begin position="461"/>
        <end position="505"/>
    </location>
</feature>
<organism evidence="3 4">
    <name type="scientific">Pleurotus eryngii</name>
    <name type="common">Boletus of the steppes</name>
    <dbReference type="NCBI Taxonomy" id="5323"/>
    <lineage>
        <taxon>Eukaryota</taxon>
        <taxon>Fungi</taxon>
        <taxon>Dikarya</taxon>
        <taxon>Basidiomycota</taxon>
        <taxon>Agaricomycotina</taxon>
        <taxon>Agaricomycetes</taxon>
        <taxon>Agaricomycetidae</taxon>
        <taxon>Agaricales</taxon>
        <taxon>Pleurotineae</taxon>
        <taxon>Pleurotaceae</taxon>
        <taxon>Pleurotus</taxon>
    </lineage>
</organism>
<accession>A0A9P6D4V7</accession>
<feature type="domain" description="Zn(2)-C6 fungal-type" evidence="2">
    <location>
        <begin position="424"/>
        <end position="459"/>
    </location>
</feature>
<evidence type="ECO:0000313" key="4">
    <source>
        <dbReference type="Proteomes" id="UP000807025"/>
    </source>
</evidence>
<dbReference type="GO" id="GO:0008270">
    <property type="term" value="F:zinc ion binding"/>
    <property type="evidence" value="ECO:0007669"/>
    <property type="project" value="InterPro"/>
</dbReference>
<reference evidence="3" key="1">
    <citation type="submission" date="2020-11" db="EMBL/GenBank/DDBJ databases">
        <authorList>
            <consortium name="DOE Joint Genome Institute"/>
            <person name="Ahrendt S."/>
            <person name="Riley R."/>
            <person name="Andreopoulos W."/>
            <person name="Labutti K."/>
            <person name="Pangilinan J."/>
            <person name="Ruiz-Duenas F.J."/>
            <person name="Barrasa J.M."/>
            <person name="Sanchez-Garcia M."/>
            <person name="Camarero S."/>
            <person name="Miyauchi S."/>
            <person name="Serrano A."/>
            <person name="Linde D."/>
            <person name="Babiker R."/>
            <person name="Drula E."/>
            <person name="Ayuso-Fernandez I."/>
            <person name="Pacheco R."/>
            <person name="Padilla G."/>
            <person name="Ferreira P."/>
            <person name="Barriuso J."/>
            <person name="Kellner H."/>
            <person name="Castanera R."/>
            <person name="Alfaro M."/>
            <person name="Ramirez L."/>
            <person name="Pisabarro A.G."/>
            <person name="Kuo A."/>
            <person name="Tritt A."/>
            <person name="Lipzen A."/>
            <person name="He G."/>
            <person name="Yan M."/>
            <person name="Ng V."/>
            <person name="Cullen D."/>
            <person name="Martin F."/>
            <person name="Rosso M.-N."/>
            <person name="Henrissat B."/>
            <person name="Hibbett D."/>
            <person name="Martinez A.T."/>
            <person name="Grigoriev I.V."/>
        </authorList>
    </citation>
    <scope>NUCLEOTIDE SEQUENCE</scope>
    <source>
        <strain evidence="3">ATCC 90797</strain>
    </source>
</reference>
<dbReference type="CDD" id="cd00067">
    <property type="entry name" value="GAL4"/>
    <property type="match status" value="1"/>
</dbReference>
<proteinExistence type="predicted"/>
<dbReference type="Pfam" id="PF00172">
    <property type="entry name" value="Zn_clus"/>
    <property type="match status" value="1"/>
</dbReference>
<keyword evidence="4" id="KW-1185">Reference proteome</keyword>
<dbReference type="AlphaFoldDB" id="A0A9P6D4V7"/>
<feature type="region of interest" description="Disordered" evidence="1">
    <location>
        <begin position="317"/>
        <end position="419"/>
    </location>
</feature>
<dbReference type="SMART" id="SM00066">
    <property type="entry name" value="GAL4"/>
    <property type="match status" value="1"/>
</dbReference>
<dbReference type="GO" id="GO:0000981">
    <property type="term" value="F:DNA-binding transcription factor activity, RNA polymerase II-specific"/>
    <property type="evidence" value="ECO:0007669"/>
    <property type="project" value="InterPro"/>
</dbReference>
<dbReference type="InterPro" id="IPR036864">
    <property type="entry name" value="Zn2-C6_fun-type_DNA-bd_sf"/>
</dbReference>
<feature type="region of interest" description="Disordered" evidence="1">
    <location>
        <begin position="1"/>
        <end position="30"/>
    </location>
</feature>
<feature type="compositionally biased region" description="Polar residues" evidence="1">
    <location>
        <begin position="322"/>
        <end position="341"/>
    </location>
</feature>
<dbReference type="EMBL" id="MU154596">
    <property type="protein sequence ID" value="KAF9492741.1"/>
    <property type="molecule type" value="Genomic_DNA"/>
</dbReference>
<dbReference type="SUPFAM" id="SSF57701">
    <property type="entry name" value="Zn2/Cys6 DNA-binding domain"/>
    <property type="match status" value="1"/>
</dbReference>